<reference evidence="1" key="1">
    <citation type="journal article" date="2023" name="G3 (Bethesda)">
        <title>A reference genome for the long-term kleptoplast-retaining sea slug Elysia crispata morphotype clarki.</title>
        <authorList>
            <person name="Eastman K.E."/>
            <person name="Pendleton A.L."/>
            <person name="Shaikh M.A."/>
            <person name="Suttiyut T."/>
            <person name="Ogas R."/>
            <person name="Tomko P."/>
            <person name="Gavelis G."/>
            <person name="Widhalm J.R."/>
            <person name="Wisecaver J.H."/>
        </authorList>
    </citation>
    <scope>NUCLEOTIDE SEQUENCE</scope>
    <source>
        <strain evidence="1">ECLA1</strain>
    </source>
</reference>
<keyword evidence="2" id="KW-1185">Reference proteome</keyword>
<proteinExistence type="predicted"/>
<dbReference type="AlphaFoldDB" id="A0AAE0ZLZ8"/>
<evidence type="ECO:0000313" key="2">
    <source>
        <dbReference type="Proteomes" id="UP001283361"/>
    </source>
</evidence>
<evidence type="ECO:0000313" key="1">
    <source>
        <dbReference type="EMBL" id="KAK3771685.1"/>
    </source>
</evidence>
<protein>
    <submittedName>
        <fullName evidence="1">Uncharacterized protein</fullName>
    </submittedName>
</protein>
<sequence>MLELSPETICLPTGGAHKLNAMEKMSVESISLLSRHTALSCSLGAQHAYLQTRKSSKVLSEIYSSRALVYKSTRADCFSLWRLSSEGSPGVN</sequence>
<accession>A0AAE0ZLZ8</accession>
<dbReference type="EMBL" id="JAWDGP010003693">
    <property type="protein sequence ID" value="KAK3771685.1"/>
    <property type="molecule type" value="Genomic_DNA"/>
</dbReference>
<dbReference type="Proteomes" id="UP001283361">
    <property type="component" value="Unassembled WGS sequence"/>
</dbReference>
<gene>
    <name evidence="1" type="ORF">RRG08_047936</name>
</gene>
<organism evidence="1 2">
    <name type="scientific">Elysia crispata</name>
    <name type="common">lettuce slug</name>
    <dbReference type="NCBI Taxonomy" id="231223"/>
    <lineage>
        <taxon>Eukaryota</taxon>
        <taxon>Metazoa</taxon>
        <taxon>Spiralia</taxon>
        <taxon>Lophotrochozoa</taxon>
        <taxon>Mollusca</taxon>
        <taxon>Gastropoda</taxon>
        <taxon>Heterobranchia</taxon>
        <taxon>Euthyneura</taxon>
        <taxon>Panpulmonata</taxon>
        <taxon>Sacoglossa</taxon>
        <taxon>Placobranchoidea</taxon>
        <taxon>Plakobranchidae</taxon>
        <taxon>Elysia</taxon>
    </lineage>
</organism>
<comment type="caution">
    <text evidence="1">The sequence shown here is derived from an EMBL/GenBank/DDBJ whole genome shotgun (WGS) entry which is preliminary data.</text>
</comment>
<name>A0AAE0ZLZ8_9GAST</name>